<comment type="caution">
    <text evidence="2">The sequence shown here is derived from an EMBL/GenBank/DDBJ whole genome shotgun (WGS) entry which is preliminary data.</text>
</comment>
<evidence type="ECO:0000256" key="1">
    <source>
        <dbReference type="SAM" id="Phobius"/>
    </source>
</evidence>
<keyword evidence="3" id="KW-1185">Reference proteome</keyword>
<name>A0A0M8NR94_9EURO</name>
<protein>
    <submittedName>
        <fullName evidence="2">Uncharacterized protein</fullName>
    </submittedName>
</protein>
<evidence type="ECO:0000313" key="3">
    <source>
        <dbReference type="Proteomes" id="UP000037696"/>
    </source>
</evidence>
<sequence>MLYVVCDLQGGILVCIFAFLAYIISILGFWFVYICAVLYFLIVLCSNVLFIQGMTFMCIAFAELLLRAGTGWYLNASLSTQVSVEQSLMLASMLFATD</sequence>
<dbReference type="Proteomes" id="UP000037696">
    <property type="component" value="Unassembled WGS sequence"/>
</dbReference>
<dbReference type="AlphaFoldDB" id="A0A0M8NR94"/>
<feature type="transmembrane region" description="Helical" evidence="1">
    <location>
        <begin position="12"/>
        <end position="33"/>
    </location>
</feature>
<reference evidence="2 3" key="1">
    <citation type="submission" date="2015-08" db="EMBL/GenBank/DDBJ databases">
        <title>Genome sequencing of Penicillium nordicum.</title>
        <authorList>
            <person name="Nguyen H.D."/>
            <person name="Seifert K.A."/>
        </authorList>
    </citation>
    <scope>NUCLEOTIDE SEQUENCE [LARGE SCALE GENOMIC DNA]</scope>
    <source>
        <strain evidence="2 3">DAOMC 185683</strain>
    </source>
</reference>
<keyword evidence="1" id="KW-1133">Transmembrane helix</keyword>
<accession>A0A0M8NR94</accession>
<keyword evidence="1" id="KW-0812">Transmembrane</keyword>
<organism evidence="2 3">
    <name type="scientific">Penicillium nordicum</name>
    <dbReference type="NCBI Taxonomy" id="229535"/>
    <lineage>
        <taxon>Eukaryota</taxon>
        <taxon>Fungi</taxon>
        <taxon>Dikarya</taxon>
        <taxon>Ascomycota</taxon>
        <taxon>Pezizomycotina</taxon>
        <taxon>Eurotiomycetes</taxon>
        <taxon>Eurotiomycetidae</taxon>
        <taxon>Eurotiales</taxon>
        <taxon>Aspergillaceae</taxon>
        <taxon>Penicillium</taxon>
    </lineage>
</organism>
<evidence type="ECO:0000313" key="2">
    <source>
        <dbReference type="EMBL" id="KOS37786.1"/>
    </source>
</evidence>
<keyword evidence="1" id="KW-0472">Membrane</keyword>
<dbReference type="EMBL" id="LHQQ01000295">
    <property type="protein sequence ID" value="KOS37786.1"/>
    <property type="molecule type" value="Genomic_DNA"/>
</dbReference>
<gene>
    <name evidence="2" type="ORF">ACN38_g11410</name>
</gene>
<feature type="transmembrane region" description="Helical" evidence="1">
    <location>
        <begin position="39"/>
        <end position="66"/>
    </location>
</feature>
<proteinExistence type="predicted"/>